<dbReference type="Proteomes" id="UP001642409">
    <property type="component" value="Unassembled WGS sequence"/>
</dbReference>
<comment type="caution">
    <text evidence="1">The sequence shown here is derived from an EMBL/GenBank/DDBJ whole genome shotgun (WGS) entry which is preliminary data.</text>
</comment>
<dbReference type="AlphaFoldDB" id="A0AA86UHX9"/>
<organism evidence="1">
    <name type="scientific">Hexamita inflata</name>
    <dbReference type="NCBI Taxonomy" id="28002"/>
    <lineage>
        <taxon>Eukaryota</taxon>
        <taxon>Metamonada</taxon>
        <taxon>Diplomonadida</taxon>
        <taxon>Hexamitidae</taxon>
        <taxon>Hexamitinae</taxon>
        <taxon>Hexamita</taxon>
    </lineage>
</organism>
<keyword evidence="3" id="KW-1185">Reference proteome</keyword>
<evidence type="ECO:0000313" key="2">
    <source>
        <dbReference type="EMBL" id="CAL6016619.1"/>
    </source>
</evidence>
<sequence>MLTRIVKISSHVISYLQFQQVKQVSLFKKEYYNFVSIFITFRQQTQQAKVLLNQKLLSTKISPKTYSSSEDSDISVQDIWLLRNVFYLILVRKQGCYLAVWVQYWSIFDLQLYTVCYRTCMNLYEVLYRFLYWLYKF</sequence>
<dbReference type="EMBL" id="CATOUU010000909">
    <property type="protein sequence ID" value="CAI9958840.1"/>
    <property type="molecule type" value="Genomic_DNA"/>
</dbReference>
<reference evidence="2 3" key="2">
    <citation type="submission" date="2024-07" db="EMBL/GenBank/DDBJ databases">
        <authorList>
            <person name="Akdeniz Z."/>
        </authorList>
    </citation>
    <scope>NUCLEOTIDE SEQUENCE [LARGE SCALE GENOMIC DNA]</scope>
</reference>
<accession>A0AA86UHX9</accession>
<reference evidence="1" key="1">
    <citation type="submission" date="2023-06" db="EMBL/GenBank/DDBJ databases">
        <authorList>
            <person name="Kurt Z."/>
        </authorList>
    </citation>
    <scope>NUCLEOTIDE SEQUENCE</scope>
</reference>
<name>A0AA86UHX9_9EUKA</name>
<proteinExistence type="predicted"/>
<evidence type="ECO:0000313" key="1">
    <source>
        <dbReference type="EMBL" id="CAI9958840.1"/>
    </source>
</evidence>
<protein>
    <submittedName>
        <fullName evidence="2">Hypothetical_protein</fullName>
    </submittedName>
</protein>
<gene>
    <name evidence="2" type="ORF">HINF_LOCUS25598</name>
    <name evidence="1" type="ORF">HINF_LOCUS46485</name>
</gene>
<evidence type="ECO:0000313" key="3">
    <source>
        <dbReference type="Proteomes" id="UP001642409"/>
    </source>
</evidence>
<dbReference type="EMBL" id="CAXDID020000076">
    <property type="protein sequence ID" value="CAL6016619.1"/>
    <property type="molecule type" value="Genomic_DNA"/>
</dbReference>